<keyword evidence="3" id="KW-0805">Transcription regulation</keyword>
<dbReference type="InterPro" id="IPR036286">
    <property type="entry name" value="LexA/Signal_pep-like_sf"/>
</dbReference>
<dbReference type="SUPFAM" id="SSF51306">
    <property type="entry name" value="LexA/Signal peptidase"/>
    <property type="match status" value="1"/>
</dbReference>
<dbReference type="InterPro" id="IPR019756">
    <property type="entry name" value="Pept_S26A_signal_pept_1_Ser-AS"/>
</dbReference>
<proteinExistence type="predicted"/>
<evidence type="ECO:0000256" key="5">
    <source>
        <dbReference type="ARBA" id="ARBA00023163"/>
    </source>
</evidence>
<keyword evidence="4" id="KW-0238">DNA-binding</keyword>
<sequence>MKFSTIKKDNNRGLSKINGGLVTIPQYNFRASAGNGCLVVSEEPVATFSFSQDWLYKQGLRGAKLNVVPVSGDSMESTLIDGDLMLVELIDDPKDARDGICVIRIDDEILVKRIQYDFIEQGYHIRSDNSAYSTFFIGKEYRGRFRVIGRMVRVLQRAKIVV</sequence>
<reference evidence="7 8" key="1">
    <citation type="submission" date="2016-11" db="EMBL/GenBank/DDBJ databases">
        <authorList>
            <person name="Jaros S."/>
            <person name="Januszkiewicz K."/>
            <person name="Wedrychowicz H."/>
        </authorList>
    </citation>
    <scope>NUCLEOTIDE SEQUENCE [LARGE SCALE GENOMIC DNA]</scope>
    <source>
        <strain evidence="7">NVI 5450</strain>
    </source>
</reference>
<dbReference type="PANTHER" id="PTHR40661:SF3">
    <property type="entry name" value="FELS-1 PROPHAGE TRANSCRIPTIONAL REGULATOR"/>
    <property type="match status" value="1"/>
</dbReference>
<evidence type="ECO:0000256" key="2">
    <source>
        <dbReference type="ARBA" id="ARBA00022801"/>
    </source>
</evidence>
<dbReference type="AlphaFoldDB" id="A0A1L0AQ36"/>
<organism evidence="7 8">
    <name type="scientific">Moritella viscosa</name>
    <dbReference type="NCBI Taxonomy" id="80854"/>
    <lineage>
        <taxon>Bacteria</taxon>
        <taxon>Pseudomonadati</taxon>
        <taxon>Pseudomonadota</taxon>
        <taxon>Gammaproteobacteria</taxon>
        <taxon>Alteromonadales</taxon>
        <taxon>Moritellaceae</taxon>
        <taxon>Moritella</taxon>
    </lineage>
</organism>
<keyword evidence="5" id="KW-0804">Transcription</keyword>
<name>A0A1L0AQ36_9GAMM</name>
<evidence type="ECO:0000313" key="7">
    <source>
        <dbReference type="EMBL" id="SGZ16863.1"/>
    </source>
</evidence>
<feature type="domain" description="Peptidase S24/S26A/S26B/S26C" evidence="6">
    <location>
        <begin position="30"/>
        <end position="152"/>
    </location>
</feature>
<dbReference type="EMBL" id="FPLD01000131">
    <property type="protein sequence ID" value="SGZ16863.1"/>
    <property type="molecule type" value="Genomic_DNA"/>
</dbReference>
<keyword evidence="1" id="KW-0645">Protease</keyword>
<dbReference type="Proteomes" id="UP000183794">
    <property type="component" value="Unassembled WGS sequence"/>
</dbReference>
<dbReference type="GO" id="GO:0003677">
    <property type="term" value="F:DNA binding"/>
    <property type="evidence" value="ECO:0007669"/>
    <property type="project" value="UniProtKB-KW"/>
</dbReference>
<dbReference type="GO" id="GO:0006508">
    <property type="term" value="P:proteolysis"/>
    <property type="evidence" value="ECO:0007669"/>
    <property type="project" value="UniProtKB-KW"/>
</dbReference>
<protein>
    <submittedName>
        <fullName evidence="7">Prophage MuSo2, transcriptional regulator, Cro/CI family</fullName>
    </submittedName>
</protein>
<dbReference type="Gene3D" id="2.10.109.10">
    <property type="entry name" value="Umud Fragment, subunit A"/>
    <property type="match status" value="1"/>
</dbReference>
<evidence type="ECO:0000256" key="1">
    <source>
        <dbReference type="ARBA" id="ARBA00022670"/>
    </source>
</evidence>
<evidence type="ECO:0000313" key="8">
    <source>
        <dbReference type="Proteomes" id="UP000183794"/>
    </source>
</evidence>
<dbReference type="Pfam" id="PF00717">
    <property type="entry name" value="Peptidase_S24"/>
    <property type="match status" value="1"/>
</dbReference>
<keyword evidence="2" id="KW-0378">Hydrolase</keyword>
<dbReference type="InterPro" id="IPR039418">
    <property type="entry name" value="LexA-like"/>
</dbReference>
<dbReference type="OrthoDB" id="9791537at2"/>
<evidence type="ECO:0000256" key="4">
    <source>
        <dbReference type="ARBA" id="ARBA00023125"/>
    </source>
</evidence>
<evidence type="ECO:0000259" key="6">
    <source>
        <dbReference type="Pfam" id="PF00717"/>
    </source>
</evidence>
<dbReference type="GO" id="GO:0016020">
    <property type="term" value="C:membrane"/>
    <property type="evidence" value="ECO:0007669"/>
    <property type="project" value="InterPro"/>
</dbReference>
<evidence type="ECO:0000256" key="3">
    <source>
        <dbReference type="ARBA" id="ARBA00023015"/>
    </source>
</evidence>
<dbReference type="PANTHER" id="PTHR40661">
    <property type="match status" value="1"/>
</dbReference>
<dbReference type="GO" id="GO:0004252">
    <property type="term" value="F:serine-type endopeptidase activity"/>
    <property type="evidence" value="ECO:0007669"/>
    <property type="project" value="InterPro"/>
</dbReference>
<dbReference type="CDD" id="cd06529">
    <property type="entry name" value="S24_LexA-like"/>
    <property type="match status" value="1"/>
</dbReference>
<dbReference type="RefSeq" id="WP_075518507.1">
    <property type="nucleotide sequence ID" value="NZ_FPLD01000131.1"/>
</dbReference>
<accession>A0A1L0AQ36</accession>
<gene>
    <name evidence="7" type="ORF">NVI5450_4412</name>
</gene>
<dbReference type="PROSITE" id="PS00501">
    <property type="entry name" value="SPASE_I_1"/>
    <property type="match status" value="1"/>
</dbReference>
<dbReference type="InterPro" id="IPR015927">
    <property type="entry name" value="Peptidase_S24_S26A/B/C"/>
</dbReference>